<evidence type="ECO:0000256" key="1">
    <source>
        <dbReference type="SAM" id="SignalP"/>
    </source>
</evidence>
<dbReference type="InterPro" id="IPR011225">
    <property type="entry name" value="IV_sec_VirJ"/>
</dbReference>
<organism evidence="3 4">
    <name type="scientific">Rhizobium aquaticum</name>
    <dbReference type="NCBI Taxonomy" id="1549636"/>
    <lineage>
        <taxon>Bacteria</taxon>
        <taxon>Pseudomonadati</taxon>
        <taxon>Pseudomonadota</taxon>
        <taxon>Alphaproteobacteria</taxon>
        <taxon>Hyphomicrobiales</taxon>
        <taxon>Rhizobiaceae</taxon>
        <taxon>Rhizobium/Agrobacterium group</taxon>
        <taxon>Rhizobium</taxon>
    </lineage>
</organism>
<dbReference type="RefSeq" id="WP_354555518.1">
    <property type="nucleotide sequence ID" value="NZ_JBEPMB010000001.1"/>
</dbReference>
<dbReference type="EMBL" id="JBEPMB010000001">
    <property type="protein sequence ID" value="MET3613018.1"/>
    <property type="molecule type" value="Genomic_DNA"/>
</dbReference>
<name>A0ABV2IX00_9HYPH</name>
<dbReference type="PIRSF" id="PIRSF029063">
    <property type="entry name" value="IV_sec_VirJ"/>
    <property type="match status" value="1"/>
</dbReference>
<protein>
    <submittedName>
        <fullName evidence="3">Type IV secretory pathway VirJ component</fullName>
    </submittedName>
</protein>
<keyword evidence="1" id="KW-0732">Signal</keyword>
<evidence type="ECO:0000313" key="3">
    <source>
        <dbReference type="EMBL" id="MET3613018.1"/>
    </source>
</evidence>
<evidence type="ECO:0000313" key="4">
    <source>
        <dbReference type="Proteomes" id="UP001549047"/>
    </source>
</evidence>
<dbReference type="SUPFAM" id="SSF53474">
    <property type="entry name" value="alpha/beta-Hydrolases"/>
    <property type="match status" value="2"/>
</dbReference>
<accession>A0ABV2IX00</accession>
<sequence>MRFRNWLLAGLVSALAASAHVSMAEDTAEDGYDTGFIPSPHIAFPKGSLKSMVFLLSGPEGWAKKDDDRLNALVAAGAAVVGIDYKAYVASMAQESDGDCIYMISDIESLSQQVQRRAGDNAYHAPVLAGDGPGGALALAMIAQSPPATIDEAIVVDPTAEIPLTTQLCTPATKQPTPRGYIYALTDDPLPAPVTVIETPNAPADGKANVAAIVAAHPDVKVVKEDASTDDLLLEALKDNIADGDAAANALGLPLTELSATPKFDTMAIFYSGDGGWRDIDTQIGANLQTQGVPVVGVDALRYFWKKKDQATTAKDLTRIIDAYRKKWKVKNVLLLGYSFGADVIPSAYDALPPRQQAAVKFMSLLALTKSVDYEISVTGWFGAAGSFQGGTTLDAVAKIDPKLVQCIYGTGDGEAVCKDLKDKGVAVVELPGDHHFNNDYDKVSEIILDGLRKRLN</sequence>
<dbReference type="InterPro" id="IPR029058">
    <property type="entry name" value="AB_hydrolase_fold"/>
</dbReference>
<dbReference type="Gene3D" id="3.40.50.1820">
    <property type="entry name" value="alpha/beta hydrolase"/>
    <property type="match status" value="2"/>
</dbReference>
<feature type="chain" id="PRO_5047222494" evidence="1">
    <location>
        <begin position="25"/>
        <end position="457"/>
    </location>
</feature>
<feature type="signal peptide" evidence="1">
    <location>
        <begin position="1"/>
        <end position="24"/>
    </location>
</feature>
<dbReference type="Proteomes" id="UP001549047">
    <property type="component" value="Unassembled WGS sequence"/>
</dbReference>
<feature type="domain" description="Bacterial virulence" evidence="2">
    <location>
        <begin position="265"/>
        <end position="455"/>
    </location>
</feature>
<dbReference type="InterPro" id="IPR010333">
    <property type="entry name" value="VirJ"/>
</dbReference>
<comment type="caution">
    <text evidence="3">The sequence shown here is derived from an EMBL/GenBank/DDBJ whole genome shotgun (WGS) entry which is preliminary data.</text>
</comment>
<dbReference type="Pfam" id="PF06057">
    <property type="entry name" value="VirJ"/>
    <property type="match status" value="1"/>
</dbReference>
<evidence type="ECO:0000259" key="2">
    <source>
        <dbReference type="Pfam" id="PF06057"/>
    </source>
</evidence>
<reference evidence="3 4" key="1">
    <citation type="submission" date="2024-06" db="EMBL/GenBank/DDBJ databases">
        <title>Genomic Encyclopedia of Type Strains, Phase IV (KMG-IV): sequencing the most valuable type-strain genomes for metagenomic binning, comparative biology and taxonomic classification.</title>
        <authorList>
            <person name="Goeker M."/>
        </authorList>
    </citation>
    <scope>NUCLEOTIDE SEQUENCE [LARGE SCALE GENOMIC DNA]</scope>
    <source>
        <strain evidence="3 4">DSM 29780</strain>
    </source>
</reference>
<keyword evidence="4" id="KW-1185">Reference proteome</keyword>
<proteinExistence type="predicted"/>
<gene>
    <name evidence="3" type="ORF">ABID16_001323</name>
</gene>